<sequence length="131" mass="14459">MTERFVVLKLLIVILRCSSLNMGATKTDLFTKEQNDMAAMAKALAHPARIAILEYLVAKNVCITSTFVEELGLAQATVSQHLKELKLAGIIQGSIEGTSVCYCINPKIWKQYKALFNSFFKDVAPNGQDCC</sequence>
<protein>
    <submittedName>
        <fullName evidence="5">Transcriptional regulator, ArsR family</fullName>
    </submittedName>
</protein>
<evidence type="ECO:0000313" key="5">
    <source>
        <dbReference type="EMBL" id="SDD68905.1"/>
    </source>
</evidence>
<dbReference type="SMART" id="SM00418">
    <property type="entry name" value="HTH_ARSR"/>
    <property type="match status" value="1"/>
</dbReference>
<keyword evidence="1" id="KW-0805">Transcription regulation</keyword>
<evidence type="ECO:0000256" key="3">
    <source>
        <dbReference type="ARBA" id="ARBA00023163"/>
    </source>
</evidence>
<reference evidence="6" key="1">
    <citation type="submission" date="2016-10" db="EMBL/GenBank/DDBJ databases">
        <authorList>
            <person name="Varghese N."/>
            <person name="Submissions S."/>
        </authorList>
    </citation>
    <scope>NUCLEOTIDE SEQUENCE [LARGE SCALE GENOMIC DNA]</scope>
    <source>
        <strain evidence="6">DSM 18609</strain>
    </source>
</reference>
<dbReference type="Gene3D" id="1.10.10.10">
    <property type="entry name" value="Winged helix-like DNA-binding domain superfamily/Winged helix DNA-binding domain"/>
    <property type="match status" value="1"/>
</dbReference>
<proteinExistence type="predicted"/>
<dbReference type="InterPro" id="IPR001845">
    <property type="entry name" value="HTH_ArsR_DNA-bd_dom"/>
</dbReference>
<dbReference type="InterPro" id="IPR011991">
    <property type="entry name" value="ArsR-like_HTH"/>
</dbReference>
<dbReference type="PRINTS" id="PR00778">
    <property type="entry name" value="HTHARSR"/>
</dbReference>
<organism evidence="5 6">
    <name type="scientific">Pedobacter soli</name>
    <dbReference type="NCBI Taxonomy" id="390242"/>
    <lineage>
        <taxon>Bacteria</taxon>
        <taxon>Pseudomonadati</taxon>
        <taxon>Bacteroidota</taxon>
        <taxon>Sphingobacteriia</taxon>
        <taxon>Sphingobacteriales</taxon>
        <taxon>Sphingobacteriaceae</taxon>
        <taxon>Pedobacter</taxon>
    </lineage>
</organism>
<dbReference type="AlphaFoldDB" id="A0A1G6WV61"/>
<keyword evidence="3" id="KW-0804">Transcription</keyword>
<accession>A0A1G6WV61</accession>
<dbReference type="InterPro" id="IPR036390">
    <property type="entry name" value="WH_DNA-bd_sf"/>
</dbReference>
<gene>
    <name evidence="5" type="ORF">SAMN04488024_107114</name>
</gene>
<evidence type="ECO:0000313" key="6">
    <source>
        <dbReference type="Proteomes" id="UP000199455"/>
    </source>
</evidence>
<name>A0A1G6WV61_9SPHI</name>
<dbReference type="GO" id="GO:0003677">
    <property type="term" value="F:DNA binding"/>
    <property type="evidence" value="ECO:0007669"/>
    <property type="project" value="UniProtKB-KW"/>
</dbReference>
<dbReference type="EMBL" id="FMZH01000007">
    <property type="protein sequence ID" value="SDD68905.1"/>
    <property type="molecule type" value="Genomic_DNA"/>
</dbReference>
<feature type="domain" description="HTH arsR-type" evidence="4">
    <location>
        <begin position="29"/>
        <end position="127"/>
    </location>
</feature>
<evidence type="ECO:0000256" key="2">
    <source>
        <dbReference type="ARBA" id="ARBA00023125"/>
    </source>
</evidence>
<dbReference type="Proteomes" id="UP000199455">
    <property type="component" value="Unassembled WGS sequence"/>
</dbReference>
<keyword evidence="2" id="KW-0238">DNA-binding</keyword>
<dbReference type="STRING" id="390242.SAMN04488024_107114"/>
<keyword evidence="6" id="KW-1185">Reference proteome</keyword>
<dbReference type="SUPFAM" id="SSF46785">
    <property type="entry name" value="Winged helix' DNA-binding domain"/>
    <property type="match status" value="1"/>
</dbReference>
<dbReference type="GO" id="GO:0003700">
    <property type="term" value="F:DNA-binding transcription factor activity"/>
    <property type="evidence" value="ECO:0007669"/>
    <property type="project" value="InterPro"/>
</dbReference>
<dbReference type="InterPro" id="IPR051011">
    <property type="entry name" value="Metal_resp_trans_reg"/>
</dbReference>
<dbReference type="PROSITE" id="PS50987">
    <property type="entry name" value="HTH_ARSR_2"/>
    <property type="match status" value="1"/>
</dbReference>
<dbReference type="NCBIfam" id="NF033788">
    <property type="entry name" value="HTH_metalloreg"/>
    <property type="match status" value="1"/>
</dbReference>
<evidence type="ECO:0000256" key="1">
    <source>
        <dbReference type="ARBA" id="ARBA00023015"/>
    </source>
</evidence>
<dbReference type="InterPro" id="IPR036388">
    <property type="entry name" value="WH-like_DNA-bd_sf"/>
</dbReference>
<dbReference type="PANTHER" id="PTHR43132:SF2">
    <property type="entry name" value="ARSENICAL RESISTANCE OPERON REPRESSOR ARSR-RELATED"/>
    <property type="match status" value="1"/>
</dbReference>
<evidence type="ECO:0000259" key="4">
    <source>
        <dbReference type="PROSITE" id="PS50987"/>
    </source>
</evidence>
<dbReference type="CDD" id="cd00090">
    <property type="entry name" value="HTH_ARSR"/>
    <property type="match status" value="1"/>
</dbReference>
<dbReference type="PANTHER" id="PTHR43132">
    <property type="entry name" value="ARSENICAL RESISTANCE OPERON REPRESSOR ARSR-RELATED"/>
    <property type="match status" value="1"/>
</dbReference>
<dbReference type="Pfam" id="PF12840">
    <property type="entry name" value="HTH_20"/>
    <property type="match status" value="1"/>
</dbReference>